<evidence type="ECO:0000256" key="6">
    <source>
        <dbReference type="ARBA" id="ARBA00022918"/>
    </source>
</evidence>
<dbReference type="GeneID" id="104748953"/>
<evidence type="ECO:0000313" key="10">
    <source>
        <dbReference type="Proteomes" id="UP000694864"/>
    </source>
</evidence>
<dbReference type="InterPro" id="IPR005162">
    <property type="entry name" value="Retrotrans_gag_dom"/>
</dbReference>
<evidence type="ECO:0000256" key="4">
    <source>
        <dbReference type="ARBA" id="ARBA00022759"/>
    </source>
</evidence>
<keyword evidence="10" id="KW-1185">Reference proteome</keyword>
<dbReference type="Pfam" id="PF00098">
    <property type="entry name" value="zf-CCHC"/>
    <property type="match status" value="1"/>
</dbReference>
<proteinExistence type="predicted"/>
<dbReference type="PANTHER" id="PTHR35046:SF18">
    <property type="entry name" value="RNA-DIRECTED DNA POLYMERASE"/>
    <property type="match status" value="1"/>
</dbReference>
<dbReference type="RefSeq" id="XP_010468824.1">
    <property type="nucleotide sequence ID" value="XM_010470522.1"/>
</dbReference>
<keyword evidence="5" id="KW-0378">Hydrolase</keyword>
<feature type="compositionally biased region" description="Polar residues" evidence="8">
    <location>
        <begin position="309"/>
        <end position="323"/>
    </location>
</feature>
<evidence type="ECO:0000256" key="5">
    <source>
        <dbReference type="ARBA" id="ARBA00022801"/>
    </source>
</evidence>
<dbReference type="CDD" id="cd01647">
    <property type="entry name" value="RT_LTR"/>
    <property type="match status" value="1"/>
</dbReference>
<dbReference type="InterPro" id="IPR043128">
    <property type="entry name" value="Rev_trsase/Diguanyl_cyclase"/>
</dbReference>
<keyword evidence="7" id="KW-0863">Zinc-finger</keyword>
<dbReference type="SUPFAM" id="SSF56672">
    <property type="entry name" value="DNA/RNA polymerases"/>
    <property type="match status" value="1"/>
</dbReference>
<dbReference type="SUPFAM" id="SSF57756">
    <property type="entry name" value="Retrovirus zinc finger-like domains"/>
    <property type="match status" value="1"/>
</dbReference>
<dbReference type="CDD" id="cd00303">
    <property type="entry name" value="retropepsin_like"/>
    <property type="match status" value="1"/>
</dbReference>
<keyword evidence="3" id="KW-0540">Nuclease</keyword>
<reference evidence="10" key="1">
    <citation type="journal article" date="2014" name="Nat. Commun.">
        <title>The emerging biofuel crop Camelina sativa retains a highly undifferentiated hexaploid genome structure.</title>
        <authorList>
            <person name="Kagale S."/>
            <person name="Koh C."/>
            <person name="Nixon J."/>
            <person name="Bollina V."/>
            <person name="Clarke W.E."/>
            <person name="Tuteja R."/>
            <person name="Spillane C."/>
            <person name="Robinson S.J."/>
            <person name="Links M.G."/>
            <person name="Clarke C."/>
            <person name="Higgins E.E."/>
            <person name="Huebert T."/>
            <person name="Sharpe A.G."/>
            <person name="Parkin I.A."/>
        </authorList>
    </citation>
    <scope>NUCLEOTIDE SEQUENCE [LARGE SCALE GENOMIC DNA]</scope>
    <source>
        <strain evidence="10">cv. DH55</strain>
    </source>
</reference>
<feature type="compositionally biased region" description="Polar residues" evidence="8">
    <location>
        <begin position="341"/>
        <end position="350"/>
    </location>
</feature>
<protein>
    <submittedName>
        <fullName evidence="11">Uncharacterized protein LOC104748953</fullName>
    </submittedName>
</protein>
<feature type="region of interest" description="Disordered" evidence="8">
    <location>
        <begin position="309"/>
        <end position="350"/>
    </location>
</feature>
<dbReference type="Gene3D" id="3.10.10.10">
    <property type="entry name" value="HIV Type 1 Reverse Transcriptase, subunit A, domain 1"/>
    <property type="match status" value="1"/>
</dbReference>
<accession>A0ABM0WBU8</accession>
<dbReference type="PROSITE" id="PS50158">
    <property type="entry name" value="ZF_CCHC"/>
    <property type="match status" value="1"/>
</dbReference>
<keyword evidence="6" id="KW-0695">RNA-directed DNA polymerase</keyword>
<dbReference type="SMART" id="SM00343">
    <property type="entry name" value="ZnF_C2HC"/>
    <property type="match status" value="1"/>
</dbReference>
<organism evidence="10 11">
    <name type="scientific">Camelina sativa</name>
    <name type="common">False flax</name>
    <name type="synonym">Myagrum sativum</name>
    <dbReference type="NCBI Taxonomy" id="90675"/>
    <lineage>
        <taxon>Eukaryota</taxon>
        <taxon>Viridiplantae</taxon>
        <taxon>Streptophyta</taxon>
        <taxon>Embryophyta</taxon>
        <taxon>Tracheophyta</taxon>
        <taxon>Spermatophyta</taxon>
        <taxon>Magnoliopsida</taxon>
        <taxon>eudicotyledons</taxon>
        <taxon>Gunneridae</taxon>
        <taxon>Pentapetalae</taxon>
        <taxon>rosids</taxon>
        <taxon>malvids</taxon>
        <taxon>Brassicales</taxon>
        <taxon>Brassicaceae</taxon>
        <taxon>Camelineae</taxon>
        <taxon>Camelina</taxon>
    </lineage>
</organism>
<evidence type="ECO:0000259" key="9">
    <source>
        <dbReference type="PROSITE" id="PS50158"/>
    </source>
</evidence>
<evidence type="ECO:0000256" key="3">
    <source>
        <dbReference type="ARBA" id="ARBA00022722"/>
    </source>
</evidence>
<dbReference type="PANTHER" id="PTHR35046">
    <property type="entry name" value="ZINC KNUCKLE (CCHC-TYPE) FAMILY PROTEIN"/>
    <property type="match status" value="1"/>
</dbReference>
<evidence type="ECO:0000256" key="7">
    <source>
        <dbReference type="PROSITE-ProRule" id="PRU00047"/>
    </source>
</evidence>
<keyword evidence="7" id="KW-0479">Metal-binding</keyword>
<feature type="domain" description="CCHC-type" evidence="9">
    <location>
        <begin position="353"/>
        <end position="368"/>
    </location>
</feature>
<dbReference type="Proteomes" id="UP000694864">
    <property type="component" value="Chromosome 15"/>
</dbReference>
<dbReference type="InterPro" id="IPR043502">
    <property type="entry name" value="DNA/RNA_pol_sf"/>
</dbReference>
<dbReference type="InterPro" id="IPR001878">
    <property type="entry name" value="Znf_CCHC"/>
</dbReference>
<keyword evidence="2" id="KW-0548">Nucleotidyltransferase</keyword>
<evidence type="ECO:0000256" key="8">
    <source>
        <dbReference type="SAM" id="MobiDB-lite"/>
    </source>
</evidence>
<dbReference type="Gene3D" id="3.30.70.270">
    <property type="match status" value="2"/>
</dbReference>
<keyword evidence="4" id="KW-0255">Endonuclease</keyword>
<dbReference type="InterPro" id="IPR000477">
    <property type="entry name" value="RT_dom"/>
</dbReference>
<name>A0ABM0WBU8_CAMSA</name>
<dbReference type="InterPro" id="IPR041373">
    <property type="entry name" value="RT_RNaseH"/>
</dbReference>
<keyword evidence="7" id="KW-0862">Zinc</keyword>
<dbReference type="Pfam" id="PF17917">
    <property type="entry name" value="RT_RNaseH"/>
    <property type="match status" value="1"/>
</dbReference>
<keyword evidence="1" id="KW-0808">Transferase</keyword>
<dbReference type="Pfam" id="PF00078">
    <property type="entry name" value="RVT_1"/>
    <property type="match status" value="1"/>
</dbReference>
<evidence type="ECO:0000256" key="2">
    <source>
        <dbReference type="ARBA" id="ARBA00022695"/>
    </source>
</evidence>
<sequence length="1000" mass="113852">MRSLTEPVGSKEVTKGRWSEPSNLKYSLRPKGNSTTHSLLDIALSNRQWTSVIYDIIEVTGKEPRAISTGCQILDLIPNESMLGVRQEEPVFDEVDDEEDVEDNPFAPLGDLPDQRHQHRDIIAAPRFEDRRWESGFRLEIPEFTGGLQPDEFLDWLNTTDELLAFKEVPDKMCVSLVATRFRGRASAWWQQTKESCARAGKDRIASWEKLKRLMRKAFLPYNYTCTLYTRLHNLRQGSKSVDEYASDFFSLMARNSLTENEEQRVSRFIGGLRLQIQNTLLQFNPMTVSEAHQRALLIEQQAHGQSSSWNSSHLRLGSSTETGAIKTSEPVRHNDFYENSGMSGQTRTPASKCFKCGEQGHRQASCPTLQRRGLLASDAPVYDDYLDDNEPDETTEEVLGDTEKLHDSTRCTNVISEEEVTKLGLFTESYPTPYQIAWLTSKSDMRVSKRSRVPFSMGSNYKYLVLCDVVPMDVCNLLLGRPWQYDRRTIHDGFANTHSFTYEGKRIILVPSRSASEPLVASHDIEQPTNPTTTPKATLLVSKAHIFHEVEHAELTYLLILKPDSPSVTETTPIAFHALLDEFKDVFPSKLPEGLPPMRDIQHCIDLVPNTVLPNRPHYRMSPMEHDEFRKQVEELLAKVTKLDLKSGYHQIRIRPGDEWKTDFKTREGLFEWLVMPFGLSNAPSTFMRVMNQALQPFIGRFVVVYFDHILIFSSTLSEHLDHLRDVLLVLRREKLFLAPKKCSFSVSEVLFLGYVISSSGLKVDPSKVSAIKSWPSPKTVTDVRSFHGLASFYRHFIQHFSGIMAPITNCMRSSQFIWTDEAEVVFREIKMKCSSAPVLVLPNFSLAFELHCDASKTGIGAVLSQLGKHVAFFSEKIAGSRGRYSTYDIELYDVVQAIKHWRHYLFHKEFVLFTDHDALKHMGAQDKVSSRHASWFAYLQQFTFVIKHKAGSLNKVADALSRRHSLLSTSHASITGFAKLPELYPTDPFLGKFGVTLS</sequence>
<dbReference type="Pfam" id="PF03732">
    <property type="entry name" value="Retrotrans_gag"/>
    <property type="match status" value="1"/>
</dbReference>
<dbReference type="InterPro" id="IPR036875">
    <property type="entry name" value="Znf_CCHC_sf"/>
</dbReference>
<evidence type="ECO:0000313" key="11">
    <source>
        <dbReference type="RefSeq" id="XP_010468824.1"/>
    </source>
</evidence>
<dbReference type="CDD" id="cd09274">
    <property type="entry name" value="RNase_HI_RT_Ty3"/>
    <property type="match status" value="1"/>
</dbReference>
<evidence type="ECO:0000256" key="1">
    <source>
        <dbReference type="ARBA" id="ARBA00022679"/>
    </source>
</evidence>
<gene>
    <name evidence="11" type="primary">LOC104748953</name>
</gene>
<reference evidence="11" key="2">
    <citation type="submission" date="2025-08" db="UniProtKB">
        <authorList>
            <consortium name="RefSeq"/>
        </authorList>
    </citation>
    <scope>IDENTIFICATION</scope>
    <source>
        <tissue evidence="11">Leaf</tissue>
    </source>
</reference>